<organism evidence="6 7">
    <name type="scientific">Aeromicrobium phragmitis</name>
    <dbReference type="NCBI Taxonomy" id="2478914"/>
    <lineage>
        <taxon>Bacteria</taxon>
        <taxon>Bacillati</taxon>
        <taxon>Actinomycetota</taxon>
        <taxon>Actinomycetes</taxon>
        <taxon>Propionibacteriales</taxon>
        <taxon>Nocardioidaceae</taxon>
        <taxon>Aeromicrobium</taxon>
    </lineage>
</organism>
<reference evidence="6 7" key="1">
    <citation type="submission" date="2018-10" db="EMBL/GenBank/DDBJ databases">
        <title>Aeromicrobium sp. 9W16Y-2 whole genome shotgun sequence.</title>
        <authorList>
            <person name="Li F."/>
        </authorList>
    </citation>
    <scope>NUCLEOTIDE SEQUENCE [LARGE SCALE GENOMIC DNA]</scope>
    <source>
        <strain evidence="6 7">9W16Y-2</strain>
    </source>
</reference>
<dbReference type="Pfam" id="PF03466">
    <property type="entry name" value="LysR_substrate"/>
    <property type="match status" value="1"/>
</dbReference>
<dbReference type="PANTHER" id="PTHR30346">
    <property type="entry name" value="TRANSCRIPTIONAL DUAL REGULATOR HCAR-RELATED"/>
    <property type="match status" value="1"/>
</dbReference>
<name>A0A3L8PS41_9ACTN</name>
<evidence type="ECO:0000256" key="3">
    <source>
        <dbReference type="ARBA" id="ARBA00023125"/>
    </source>
</evidence>
<sequence>MLDLHRLLVLRTVVATGSVREAANRLGFTASAVSQHLGTLQKETGLQLVEREGRGIRPTVAGRALAEESGRALQAMAGVESLVAALRSGRTGSIRIRYFASAGAAWLPPVVAVLTDEFPELRLDLRLAELSGNEESPPDLELVVAQPHLDTARREGYVLHHLVDDPYVVVLPAQHPATHAAEIPLSELASEKWIDHDVNRGPCRLTLLDACARAGYVPEFAVEAHDHATAIAFVAAGVGITVLPKLGVPELPAGLVARRVVEPTPTRSIFVAVKADVARHPAVIRALQLLRRGSAGVDVGCESRAS</sequence>
<evidence type="ECO:0000256" key="2">
    <source>
        <dbReference type="ARBA" id="ARBA00023015"/>
    </source>
</evidence>
<comment type="caution">
    <text evidence="6">The sequence shown here is derived from an EMBL/GenBank/DDBJ whole genome shotgun (WGS) entry which is preliminary data.</text>
</comment>
<evidence type="ECO:0000313" key="6">
    <source>
        <dbReference type="EMBL" id="RLV57208.1"/>
    </source>
</evidence>
<dbReference type="InterPro" id="IPR036390">
    <property type="entry name" value="WH_DNA-bd_sf"/>
</dbReference>
<keyword evidence="4" id="KW-0804">Transcription</keyword>
<dbReference type="AlphaFoldDB" id="A0A3L8PS41"/>
<dbReference type="InterPro" id="IPR000847">
    <property type="entry name" value="LysR_HTH_N"/>
</dbReference>
<dbReference type="Pfam" id="PF00126">
    <property type="entry name" value="HTH_1"/>
    <property type="match status" value="1"/>
</dbReference>
<keyword evidence="2" id="KW-0805">Transcription regulation</keyword>
<dbReference type="OrthoDB" id="4131546at2"/>
<proteinExistence type="inferred from homology"/>
<dbReference type="InterPro" id="IPR005119">
    <property type="entry name" value="LysR_subst-bd"/>
</dbReference>
<keyword evidence="3" id="KW-0238">DNA-binding</keyword>
<protein>
    <submittedName>
        <fullName evidence="6">LysR family transcriptional regulator</fullName>
    </submittedName>
</protein>
<dbReference type="GO" id="GO:0003700">
    <property type="term" value="F:DNA-binding transcription factor activity"/>
    <property type="evidence" value="ECO:0007669"/>
    <property type="project" value="InterPro"/>
</dbReference>
<dbReference type="Gene3D" id="3.40.190.10">
    <property type="entry name" value="Periplasmic binding protein-like II"/>
    <property type="match status" value="2"/>
</dbReference>
<dbReference type="PANTHER" id="PTHR30346:SF29">
    <property type="entry name" value="LYSR SUBSTRATE-BINDING"/>
    <property type="match status" value="1"/>
</dbReference>
<dbReference type="GO" id="GO:0003677">
    <property type="term" value="F:DNA binding"/>
    <property type="evidence" value="ECO:0007669"/>
    <property type="project" value="UniProtKB-KW"/>
</dbReference>
<dbReference type="InterPro" id="IPR036388">
    <property type="entry name" value="WH-like_DNA-bd_sf"/>
</dbReference>
<accession>A0A3L8PS41</accession>
<keyword evidence="7" id="KW-1185">Reference proteome</keyword>
<dbReference type="PROSITE" id="PS50931">
    <property type="entry name" value="HTH_LYSR"/>
    <property type="match status" value="1"/>
</dbReference>
<evidence type="ECO:0000256" key="1">
    <source>
        <dbReference type="ARBA" id="ARBA00009437"/>
    </source>
</evidence>
<dbReference type="GO" id="GO:0032993">
    <property type="term" value="C:protein-DNA complex"/>
    <property type="evidence" value="ECO:0007669"/>
    <property type="project" value="TreeGrafter"/>
</dbReference>
<dbReference type="SUPFAM" id="SSF53850">
    <property type="entry name" value="Periplasmic binding protein-like II"/>
    <property type="match status" value="1"/>
</dbReference>
<dbReference type="EMBL" id="RDBF01000001">
    <property type="protein sequence ID" value="RLV57208.1"/>
    <property type="molecule type" value="Genomic_DNA"/>
</dbReference>
<evidence type="ECO:0000256" key="4">
    <source>
        <dbReference type="ARBA" id="ARBA00023163"/>
    </source>
</evidence>
<dbReference type="Proteomes" id="UP000282515">
    <property type="component" value="Unassembled WGS sequence"/>
</dbReference>
<dbReference type="RefSeq" id="WP_121792617.1">
    <property type="nucleotide sequence ID" value="NZ_RDBF01000001.1"/>
</dbReference>
<evidence type="ECO:0000259" key="5">
    <source>
        <dbReference type="PROSITE" id="PS50931"/>
    </source>
</evidence>
<feature type="domain" description="HTH lysR-type" evidence="5">
    <location>
        <begin position="2"/>
        <end position="59"/>
    </location>
</feature>
<gene>
    <name evidence="6" type="ORF">D9V41_00705</name>
</gene>
<evidence type="ECO:0000313" key="7">
    <source>
        <dbReference type="Proteomes" id="UP000282515"/>
    </source>
</evidence>
<comment type="similarity">
    <text evidence="1">Belongs to the LysR transcriptional regulatory family.</text>
</comment>
<dbReference type="SUPFAM" id="SSF46785">
    <property type="entry name" value="Winged helix' DNA-binding domain"/>
    <property type="match status" value="1"/>
</dbReference>
<dbReference type="Gene3D" id="1.10.10.10">
    <property type="entry name" value="Winged helix-like DNA-binding domain superfamily/Winged helix DNA-binding domain"/>
    <property type="match status" value="1"/>
</dbReference>